<dbReference type="EMBL" id="OX597819">
    <property type="protein sequence ID" value="CAI9724043.1"/>
    <property type="molecule type" value="Genomic_DNA"/>
</dbReference>
<sequence length="110" mass="12787">MMAVRPEDTLAKEREAEDVIKSTEKLEKILLQLKREVLNAKEEFSKDLTTMSDMQEKIQKRDQLTVDQMDVSKNIIDTNIQIVNNVSKKVHKQLETLGTYLKGTEIRRPD</sequence>
<organism evidence="2 3">
    <name type="scientific">Octopus vulgaris</name>
    <name type="common">Common octopus</name>
    <dbReference type="NCBI Taxonomy" id="6645"/>
    <lineage>
        <taxon>Eukaryota</taxon>
        <taxon>Metazoa</taxon>
        <taxon>Spiralia</taxon>
        <taxon>Lophotrochozoa</taxon>
        <taxon>Mollusca</taxon>
        <taxon>Cephalopoda</taxon>
        <taxon>Coleoidea</taxon>
        <taxon>Octopodiformes</taxon>
        <taxon>Octopoda</taxon>
        <taxon>Incirrata</taxon>
        <taxon>Octopodidae</taxon>
        <taxon>Octopus</taxon>
    </lineage>
</organism>
<proteinExistence type="predicted"/>
<gene>
    <name evidence="2" type="ORF">OCTVUL_1B005276</name>
</gene>
<keyword evidence="1" id="KW-0175">Coiled coil</keyword>
<name>A0AA36F6H3_OCTVU</name>
<protein>
    <submittedName>
        <fullName evidence="2">Uncharacterized protein</fullName>
    </submittedName>
</protein>
<dbReference type="AlphaFoldDB" id="A0AA36F6H3"/>
<dbReference type="Proteomes" id="UP001162480">
    <property type="component" value="Chromosome 6"/>
</dbReference>
<evidence type="ECO:0000256" key="1">
    <source>
        <dbReference type="SAM" id="Coils"/>
    </source>
</evidence>
<evidence type="ECO:0000313" key="3">
    <source>
        <dbReference type="Proteomes" id="UP001162480"/>
    </source>
</evidence>
<accession>A0AA36F6H3</accession>
<keyword evidence="3" id="KW-1185">Reference proteome</keyword>
<evidence type="ECO:0000313" key="2">
    <source>
        <dbReference type="EMBL" id="CAI9724043.1"/>
    </source>
</evidence>
<reference evidence="2" key="1">
    <citation type="submission" date="2023-08" db="EMBL/GenBank/DDBJ databases">
        <authorList>
            <person name="Alioto T."/>
            <person name="Alioto T."/>
            <person name="Gomez Garrido J."/>
        </authorList>
    </citation>
    <scope>NUCLEOTIDE SEQUENCE</scope>
</reference>
<feature type="coiled-coil region" evidence="1">
    <location>
        <begin position="16"/>
        <end position="43"/>
    </location>
</feature>